<dbReference type="OrthoDB" id="265717at2759"/>
<dbReference type="SMART" id="SM00317">
    <property type="entry name" value="SET"/>
    <property type="match status" value="1"/>
</dbReference>
<dbReference type="InterPro" id="IPR046341">
    <property type="entry name" value="SET_dom_sf"/>
</dbReference>
<keyword evidence="3" id="KW-1185">Reference proteome</keyword>
<accession>A0A8H6VRS9</accession>
<evidence type="ECO:0000313" key="2">
    <source>
        <dbReference type="EMBL" id="KAF7198194.1"/>
    </source>
</evidence>
<dbReference type="PANTHER" id="PTHR47332">
    <property type="entry name" value="SET DOMAIN-CONTAINING PROTEIN 5"/>
    <property type="match status" value="1"/>
</dbReference>
<dbReference type="Gene3D" id="2.170.270.10">
    <property type="entry name" value="SET domain"/>
    <property type="match status" value="1"/>
</dbReference>
<reference evidence="2" key="1">
    <citation type="submission" date="2020-04" db="EMBL/GenBank/DDBJ databases">
        <title>Draft genome resource of the tomato pathogen Pseudocercospora fuligena.</title>
        <authorList>
            <person name="Zaccaron A."/>
        </authorList>
    </citation>
    <scope>NUCLEOTIDE SEQUENCE</scope>
    <source>
        <strain evidence="2">PF001</strain>
    </source>
</reference>
<comment type="caution">
    <text evidence="2">The sequence shown here is derived from an EMBL/GenBank/DDBJ whole genome shotgun (WGS) entry which is preliminary data.</text>
</comment>
<proteinExistence type="predicted"/>
<protein>
    <submittedName>
        <fullName evidence="2">SET domain-containing protein 5</fullName>
    </submittedName>
</protein>
<dbReference type="Proteomes" id="UP000660729">
    <property type="component" value="Unassembled WGS sequence"/>
</dbReference>
<dbReference type="Pfam" id="PF00856">
    <property type="entry name" value="SET"/>
    <property type="match status" value="1"/>
</dbReference>
<evidence type="ECO:0000259" key="1">
    <source>
        <dbReference type="PROSITE" id="PS50280"/>
    </source>
</evidence>
<sequence length="385" mass="43780">MTKWYEIKALPGKGNALVAVRALTPGTVILNEAPIMSVPMSGNGRSAESTSESAIMQAFDKLSAKQQKELLTLHANSGTGLGFDHKTPMPVRIFRTNAIGNDTRSRVFLDLSRVNHSCLPNASVEQNDCVIADKHIGYGEEITIDYRANINSRMKANQRALGLQLFYEFKCDCVACHSSAFQRTSDMRRTLINALTAAVFEGTYPPIYPDGTSEYYDADPQPLRDKLTATQRTEYQFLLAKLYEAEGLSGVMISTFYHNAAESLLQFLKQESKHNVMKDITSLEAAYCIKTWADEAIRLLEYTRGPTYPYAVYDRQQMKKWQENSVISIALDFLKMNSNGWEKKELRPFALTMDNHMKTEFLFTHEEYWRLIMGRVLKRRRGSRS</sequence>
<dbReference type="InterPro" id="IPR001214">
    <property type="entry name" value="SET_dom"/>
</dbReference>
<dbReference type="InterPro" id="IPR053185">
    <property type="entry name" value="SET_domain_protein"/>
</dbReference>
<dbReference type="PANTHER" id="PTHR47332:SF2">
    <property type="entry name" value="SET-6"/>
    <property type="match status" value="1"/>
</dbReference>
<evidence type="ECO:0000313" key="3">
    <source>
        <dbReference type="Proteomes" id="UP000660729"/>
    </source>
</evidence>
<gene>
    <name evidence="2" type="ORF">HII31_00550</name>
</gene>
<dbReference type="PROSITE" id="PS50280">
    <property type="entry name" value="SET"/>
    <property type="match status" value="1"/>
</dbReference>
<dbReference type="AlphaFoldDB" id="A0A8H6VRS9"/>
<dbReference type="SUPFAM" id="SSF82199">
    <property type="entry name" value="SET domain"/>
    <property type="match status" value="1"/>
</dbReference>
<name>A0A8H6VRS9_9PEZI</name>
<feature type="domain" description="SET" evidence="1">
    <location>
        <begin position="3"/>
        <end position="147"/>
    </location>
</feature>
<organism evidence="2 3">
    <name type="scientific">Pseudocercospora fuligena</name>
    <dbReference type="NCBI Taxonomy" id="685502"/>
    <lineage>
        <taxon>Eukaryota</taxon>
        <taxon>Fungi</taxon>
        <taxon>Dikarya</taxon>
        <taxon>Ascomycota</taxon>
        <taxon>Pezizomycotina</taxon>
        <taxon>Dothideomycetes</taxon>
        <taxon>Dothideomycetidae</taxon>
        <taxon>Mycosphaerellales</taxon>
        <taxon>Mycosphaerellaceae</taxon>
        <taxon>Pseudocercospora</taxon>
    </lineage>
</organism>
<dbReference type="EMBL" id="JABCIY010000003">
    <property type="protein sequence ID" value="KAF7198194.1"/>
    <property type="molecule type" value="Genomic_DNA"/>
</dbReference>
<dbReference type="CDD" id="cd20071">
    <property type="entry name" value="SET_SMYD"/>
    <property type="match status" value="1"/>
</dbReference>